<dbReference type="Gene3D" id="3.40.50.620">
    <property type="entry name" value="HUPs"/>
    <property type="match status" value="1"/>
</dbReference>
<dbReference type="PIRSF" id="PIRSF001589">
    <property type="entry name" value="Asn_synthetase_glu-h"/>
    <property type="match status" value="1"/>
</dbReference>
<comment type="pathway">
    <text evidence="1">Amino-acid biosynthesis; L-asparagine biosynthesis; L-asparagine from L-aspartate (L-Gln route): step 1/1.</text>
</comment>
<evidence type="ECO:0000313" key="10">
    <source>
        <dbReference type="Proteomes" id="UP001148313"/>
    </source>
</evidence>
<evidence type="ECO:0000256" key="5">
    <source>
        <dbReference type="ARBA" id="ARBA00022840"/>
    </source>
</evidence>
<dbReference type="InterPro" id="IPR029055">
    <property type="entry name" value="Ntn_hydrolases_N"/>
</dbReference>
<dbReference type="CDD" id="cd00712">
    <property type="entry name" value="AsnB"/>
    <property type="match status" value="1"/>
</dbReference>
<evidence type="ECO:0000256" key="3">
    <source>
        <dbReference type="ARBA" id="ARBA00012737"/>
    </source>
</evidence>
<sequence>MCGIAGIWRRTGRVTDADTADIRAMISAIAHRGPDGEGFWSDERLTLGHCRLAILDPSDRGLQPAITPDEKGVLVYNGEVYNFRQLRAELEETGIGFVSESDTEVVLHALHQWGVEEALQRFTGMFAFAYFDRRKKAMWLCRDRLGIKALSFAAAGDRYVFASEDKAVLRASGFGTRIDPRSLTLALAFQSIDSHLSSFQDVRRLPPGACWRIDDKGVHEGSFWHALRALDMQRLGNRRPDVDQARSQLETLLRESVGMHCQSDAALATACSGGVDSGLVTALTRDFVKPFHAYVIDPDTGVSEAEDSQRTCSRLGVPLNRIALNRDQYLRLAADSIRHVENGNLSNATPALLALTRRCKEDGIKVLLTGEGSDELFGGYDWHARSARRAFHAFLLAVLGPTRNARERRMDRLIGSAFVNAMGGLASGAALQFASSLSAAYSFRQNDIMEALQDLRPISERVYAGNGIFDLYGHMQGIIHRHDRVSMASSVELRVPFLENRVIDFALNLPPMLKYRQRQGKWLLKQVAANYLPKQNILARKRGFPITNDYFVGTETLLNGGVLRELMGWSAVETGRLVEMCRQNAFLRARLVGHEVFVRIYASGVTAEEMGERLIGAATP</sequence>
<accession>A0ABT4VTI6</accession>
<dbReference type="PANTHER" id="PTHR43284:SF1">
    <property type="entry name" value="ASPARAGINE SYNTHETASE"/>
    <property type="match status" value="1"/>
</dbReference>
<evidence type="ECO:0000256" key="1">
    <source>
        <dbReference type="ARBA" id="ARBA00005187"/>
    </source>
</evidence>
<evidence type="ECO:0000256" key="6">
    <source>
        <dbReference type="ARBA" id="ARBA00022962"/>
    </source>
</evidence>
<evidence type="ECO:0000256" key="2">
    <source>
        <dbReference type="ARBA" id="ARBA00005752"/>
    </source>
</evidence>
<dbReference type="NCBIfam" id="TIGR01536">
    <property type="entry name" value="asn_synth_AEB"/>
    <property type="match status" value="1"/>
</dbReference>
<keyword evidence="4" id="KW-0547">Nucleotide-binding</keyword>
<dbReference type="Pfam" id="PF00733">
    <property type="entry name" value="Asn_synthase"/>
    <property type="match status" value="1"/>
</dbReference>
<dbReference type="GO" id="GO:0004066">
    <property type="term" value="F:asparagine synthase (glutamine-hydrolyzing) activity"/>
    <property type="evidence" value="ECO:0007669"/>
    <property type="project" value="UniProtKB-EC"/>
</dbReference>
<dbReference type="SUPFAM" id="SSF56235">
    <property type="entry name" value="N-terminal nucleophile aminohydrolases (Ntn hydrolases)"/>
    <property type="match status" value="1"/>
</dbReference>
<keyword evidence="6" id="KW-0315">Glutamine amidotransferase</keyword>
<dbReference type="RefSeq" id="WP_271091849.1">
    <property type="nucleotide sequence ID" value="NZ_JAPJZH010000017.1"/>
</dbReference>
<dbReference type="InterPro" id="IPR001962">
    <property type="entry name" value="Asn_synthase"/>
</dbReference>
<evidence type="ECO:0000256" key="7">
    <source>
        <dbReference type="ARBA" id="ARBA00048741"/>
    </source>
</evidence>
<comment type="caution">
    <text evidence="9">The sequence shown here is derived from an EMBL/GenBank/DDBJ whole genome shotgun (WGS) entry which is preliminary data.</text>
</comment>
<dbReference type="InterPro" id="IPR017932">
    <property type="entry name" value="GATase_2_dom"/>
</dbReference>
<gene>
    <name evidence="9" type="primary">asnB</name>
    <name evidence="9" type="ORF">OOZ53_21790</name>
</gene>
<protein>
    <recommendedName>
        <fullName evidence="3">asparagine synthase (glutamine-hydrolyzing)</fullName>
        <ecNumber evidence="3">6.3.5.4</ecNumber>
    </recommendedName>
</protein>
<dbReference type="InterPro" id="IPR006426">
    <property type="entry name" value="Asn_synth_AEB"/>
</dbReference>
<dbReference type="PANTHER" id="PTHR43284">
    <property type="entry name" value="ASPARAGINE SYNTHETASE (GLUTAMINE-HYDROLYZING)"/>
    <property type="match status" value="1"/>
</dbReference>
<evidence type="ECO:0000256" key="4">
    <source>
        <dbReference type="ARBA" id="ARBA00022741"/>
    </source>
</evidence>
<comment type="catalytic activity">
    <reaction evidence="7">
        <text>L-aspartate + L-glutamine + ATP + H2O = L-asparagine + L-glutamate + AMP + diphosphate + H(+)</text>
        <dbReference type="Rhea" id="RHEA:12228"/>
        <dbReference type="ChEBI" id="CHEBI:15377"/>
        <dbReference type="ChEBI" id="CHEBI:15378"/>
        <dbReference type="ChEBI" id="CHEBI:29985"/>
        <dbReference type="ChEBI" id="CHEBI:29991"/>
        <dbReference type="ChEBI" id="CHEBI:30616"/>
        <dbReference type="ChEBI" id="CHEBI:33019"/>
        <dbReference type="ChEBI" id="CHEBI:58048"/>
        <dbReference type="ChEBI" id="CHEBI:58359"/>
        <dbReference type="ChEBI" id="CHEBI:456215"/>
        <dbReference type="EC" id="6.3.5.4"/>
    </reaction>
</comment>
<organism evidence="9 10">
    <name type="scientific">Hoeflea poritis</name>
    <dbReference type="NCBI Taxonomy" id="2993659"/>
    <lineage>
        <taxon>Bacteria</taxon>
        <taxon>Pseudomonadati</taxon>
        <taxon>Pseudomonadota</taxon>
        <taxon>Alphaproteobacteria</taxon>
        <taxon>Hyphomicrobiales</taxon>
        <taxon>Rhizobiaceae</taxon>
        <taxon>Hoeflea</taxon>
    </lineage>
</organism>
<dbReference type="InterPro" id="IPR051786">
    <property type="entry name" value="ASN_synthetase/amidase"/>
</dbReference>
<name>A0ABT4VTI6_9HYPH</name>
<dbReference type="PROSITE" id="PS51278">
    <property type="entry name" value="GATASE_TYPE_2"/>
    <property type="match status" value="1"/>
</dbReference>
<proteinExistence type="inferred from homology"/>
<dbReference type="SUPFAM" id="SSF52402">
    <property type="entry name" value="Adenine nucleotide alpha hydrolases-like"/>
    <property type="match status" value="1"/>
</dbReference>
<keyword evidence="5" id="KW-0067">ATP-binding</keyword>
<dbReference type="Proteomes" id="UP001148313">
    <property type="component" value="Unassembled WGS sequence"/>
</dbReference>
<dbReference type="EC" id="6.3.5.4" evidence="3"/>
<feature type="domain" description="Glutamine amidotransferase type-2" evidence="8">
    <location>
        <begin position="2"/>
        <end position="216"/>
    </location>
</feature>
<dbReference type="EMBL" id="JAPJZH010000017">
    <property type="protein sequence ID" value="MDA4848006.1"/>
    <property type="molecule type" value="Genomic_DNA"/>
</dbReference>
<keyword evidence="10" id="KW-1185">Reference proteome</keyword>
<dbReference type="Pfam" id="PF13522">
    <property type="entry name" value="GATase_6"/>
    <property type="match status" value="1"/>
</dbReference>
<evidence type="ECO:0000313" key="9">
    <source>
        <dbReference type="EMBL" id="MDA4848006.1"/>
    </source>
</evidence>
<comment type="similarity">
    <text evidence="2">Belongs to the asparagine synthetase family.</text>
</comment>
<keyword evidence="9" id="KW-0436">Ligase</keyword>
<dbReference type="InterPro" id="IPR014729">
    <property type="entry name" value="Rossmann-like_a/b/a_fold"/>
</dbReference>
<dbReference type="InterPro" id="IPR033738">
    <property type="entry name" value="AsnB_N"/>
</dbReference>
<reference evidence="9" key="1">
    <citation type="submission" date="2022-11" db="EMBL/GenBank/DDBJ databases">
        <title>Hoeflea poritis sp. nov., isolated from scleractinian coral Porites lutea.</title>
        <authorList>
            <person name="Zhang G."/>
            <person name="Wei Q."/>
            <person name="Cai L."/>
        </authorList>
    </citation>
    <scope>NUCLEOTIDE SEQUENCE</scope>
    <source>
        <strain evidence="9">E7-10</strain>
    </source>
</reference>
<dbReference type="Gene3D" id="3.60.20.10">
    <property type="entry name" value="Glutamine Phosphoribosylpyrophosphate, subunit 1, domain 1"/>
    <property type="match status" value="1"/>
</dbReference>
<evidence type="ECO:0000259" key="8">
    <source>
        <dbReference type="PROSITE" id="PS51278"/>
    </source>
</evidence>
<dbReference type="CDD" id="cd01991">
    <property type="entry name" value="Asn_synthase_B_C"/>
    <property type="match status" value="1"/>
</dbReference>